<evidence type="ECO:0000313" key="3">
    <source>
        <dbReference type="Proteomes" id="UP000694422"/>
    </source>
</evidence>
<proteinExistence type="predicted"/>
<evidence type="ECO:0000259" key="1">
    <source>
        <dbReference type="Pfam" id="PF00078"/>
    </source>
</evidence>
<feature type="domain" description="Reverse transcriptase" evidence="1">
    <location>
        <begin position="129"/>
        <end position="216"/>
    </location>
</feature>
<dbReference type="Proteomes" id="UP000694422">
    <property type="component" value="Unplaced"/>
</dbReference>
<evidence type="ECO:0000313" key="2">
    <source>
        <dbReference type="Ensembl" id="ENSSDAP00000019783.1"/>
    </source>
</evidence>
<dbReference type="PANTHER" id="PTHR19446">
    <property type="entry name" value="REVERSE TRANSCRIPTASES"/>
    <property type="match status" value="1"/>
</dbReference>
<dbReference type="Ensembl" id="ENSSDAT00000022630.1">
    <property type="protein sequence ID" value="ENSSDAP00000019783.1"/>
    <property type="gene ID" value="ENSSDAG00000018032.1"/>
</dbReference>
<protein>
    <recommendedName>
        <fullName evidence="1">Reverse transcriptase domain-containing protein</fullName>
    </recommendedName>
</protein>
<sequence length="218" mass="25617">MKSNNNKCWRGCGEKGTLVHCWWDCKLVQPIWKAVWRFLGKLGMEPPFDPSPAFCTASGYLASGQEELILLQEKVKKGKISVDEALEKFKHWQMEKSGLEIIQQEKLRQLRHSIIGKRPEEEHFYDKGTSRTENYRPISLLNMDAQIFNKILLNCIQKHINKIIHHDKVSFIKGMQSWFNIHTSISILHHLNRINNKNYTIISTDAEKDFYKIQFPFM</sequence>
<dbReference type="Pfam" id="PF00078">
    <property type="entry name" value="RVT_1"/>
    <property type="match status" value="1"/>
</dbReference>
<keyword evidence="3" id="KW-1185">Reference proteome</keyword>
<name>A0A8C9QD67_SPEDA</name>
<dbReference type="InterPro" id="IPR000477">
    <property type="entry name" value="RT_dom"/>
</dbReference>
<organism evidence="2 3">
    <name type="scientific">Spermophilus dauricus</name>
    <name type="common">Daurian ground squirrel</name>
    <dbReference type="NCBI Taxonomy" id="99837"/>
    <lineage>
        <taxon>Eukaryota</taxon>
        <taxon>Metazoa</taxon>
        <taxon>Chordata</taxon>
        <taxon>Craniata</taxon>
        <taxon>Vertebrata</taxon>
        <taxon>Euteleostomi</taxon>
        <taxon>Mammalia</taxon>
        <taxon>Eutheria</taxon>
        <taxon>Euarchontoglires</taxon>
        <taxon>Glires</taxon>
        <taxon>Rodentia</taxon>
        <taxon>Sciuromorpha</taxon>
        <taxon>Sciuridae</taxon>
        <taxon>Xerinae</taxon>
        <taxon>Marmotini</taxon>
        <taxon>Spermophilus</taxon>
    </lineage>
</organism>
<dbReference type="AlphaFoldDB" id="A0A8C9QD67"/>
<reference evidence="2" key="1">
    <citation type="submission" date="2025-08" db="UniProtKB">
        <authorList>
            <consortium name="Ensembl"/>
        </authorList>
    </citation>
    <scope>IDENTIFICATION</scope>
</reference>
<accession>A0A8C9QD67</accession>
<reference evidence="2" key="2">
    <citation type="submission" date="2025-09" db="UniProtKB">
        <authorList>
            <consortium name="Ensembl"/>
        </authorList>
    </citation>
    <scope>IDENTIFICATION</scope>
</reference>